<dbReference type="Proteomes" id="UP001066276">
    <property type="component" value="Chromosome 9"/>
</dbReference>
<evidence type="ECO:0000313" key="2">
    <source>
        <dbReference type="Proteomes" id="UP001066276"/>
    </source>
</evidence>
<dbReference type="AlphaFoldDB" id="A0AAV7N8U7"/>
<name>A0AAV7N8U7_PLEWA</name>
<gene>
    <name evidence="1" type="ORF">NDU88_008432</name>
</gene>
<dbReference type="EMBL" id="JANPWB010000013">
    <property type="protein sequence ID" value="KAJ1111094.1"/>
    <property type="molecule type" value="Genomic_DNA"/>
</dbReference>
<evidence type="ECO:0000313" key="1">
    <source>
        <dbReference type="EMBL" id="KAJ1111094.1"/>
    </source>
</evidence>
<sequence length="83" mass="8727">MVRSCAVCSPLCPRQRCLALRAAVTSTGVVSTTASHEALRGLRLYHASVPKAISQLEIAWKRFRLRASGAGEVDVHGPGGAGL</sequence>
<protein>
    <submittedName>
        <fullName evidence="1">Uncharacterized protein</fullName>
    </submittedName>
</protein>
<accession>A0AAV7N8U7</accession>
<organism evidence="1 2">
    <name type="scientific">Pleurodeles waltl</name>
    <name type="common">Iberian ribbed newt</name>
    <dbReference type="NCBI Taxonomy" id="8319"/>
    <lineage>
        <taxon>Eukaryota</taxon>
        <taxon>Metazoa</taxon>
        <taxon>Chordata</taxon>
        <taxon>Craniata</taxon>
        <taxon>Vertebrata</taxon>
        <taxon>Euteleostomi</taxon>
        <taxon>Amphibia</taxon>
        <taxon>Batrachia</taxon>
        <taxon>Caudata</taxon>
        <taxon>Salamandroidea</taxon>
        <taxon>Salamandridae</taxon>
        <taxon>Pleurodelinae</taxon>
        <taxon>Pleurodeles</taxon>
    </lineage>
</organism>
<comment type="caution">
    <text evidence="1">The sequence shown here is derived from an EMBL/GenBank/DDBJ whole genome shotgun (WGS) entry which is preliminary data.</text>
</comment>
<proteinExistence type="predicted"/>
<reference evidence="1" key="1">
    <citation type="journal article" date="2022" name="bioRxiv">
        <title>Sequencing and chromosome-scale assembly of the giantPleurodeles waltlgenome.</title>
        <authorList>
            <person name="Brown T."/>
            <person name="Elewa A."/>
            <person name="Iarovenko S."/>
            <person name="Subramanian E."/>
            <person name="Araus A.J."/>
            <person name="Petzold A."/>
            <person name="Susuki M."/>
            <person name="Suzuki K.-i.T."/>
            <person name="Hayashi T."/>
            <person name="Toyoda A."/>
            <person name="Oliveira C."/>
            <person name="Osipova E."/>
            <person name="Leigh N.D."/>
            <person name="Simon A."/>
            <person name="Yun M.H."/>
        </authorList>
    </citation>
    <scope>NUCLEOTIDE SEQUENCE</scope>
    <source>
        <strain evidence="1">20211129_DDA</strain>
        <tissue evidence="1">Liver</tissue>
    </source>
</reference>
<keyword evidence="2" id="KW-1185">Reference proteome</keyword>